<organism evidence="3 4">
    <name type="scientific">Papaver somniferum</name>
    <name type="common">Opium poppy</name>
    <dbReference type="NCBI Taxonomy" id="3469"/>
    <lineage>
        <taxon>Eukaryota</taxon>
        <taxon>Viridiplantae</taxon>
        <taxon>Streptophyta</taxon>
        <taxon>Embryophyta</taxon>
        <taxon>Tracheophyta</taxon>
        <taxon>Spermatophyta</taxon>
        <taxon>Magnoliopsida</taxon>
        <taxon>Ranunculales</taxon>
        <taxon>Papaveraceae</taxon>
        <taxon>Papaveroideae</taxon>
        <taxon>Papaver</taxon>
    </lineage>
</organism>
<keyword evidence="1" id="KW-1133">Transmembrane helix</keyword>
<reference evidence="3 4" key="1">
    <citation type="journal article" date="2018" name="Science">
        <title>The opium poppy genome and morphinan production.</title>
        <authorList>
            <person name="Guo L."/>
            <person name="Winzer T."/>
            <person name="Yang X."/>
            <person name="Li Y."/>
            <person name="Ning Z."/>
            <person name="He Z."/>
            <person name="Teodor R."/>
            <person name="Lu Y."/>
            <person name="Bowser T.A."/>
            <person name="Graham I.A."/>
            <person name="Ye K."/>
        </authorList>
    </citation>
    <scope>NUCLEOTIDE SEQUENCE [LARGE SCALE GENOMIC DNA]</scope>
    <source>
        <strain evidence="4">cv. HN1</strain>
        <tissue evidence="3">Leaves</tissue>
    </source>
</reference>
<sequence>MAKSSPSVFGSFCFVVLVVLQTTYVSGEGPASSPRDYGECDPRRQVDIGNFTSCEMCFAGCRSSYTASLCLNSNTTGPHPCRCCAPKKPIGQPSVGGTTATSTSLPFLYLSLFSCFVLIGLFI</sequence>
<keyword evidence="2" id="KW-0732">Signal</keyword>
<gene>
    <name evidence="3" type="ORF">C5167_041080</name>
</gene>
<dbReference type="EMBL" id="CM010715">
    <property type="protein sequence ID" value="RZC48141.1"/>
    <property type="molecule type" value="Genomic_DNA"/>
</dbReference>
<feature type="chain" id="PRO_5021284301" evidence="2">
    <location>
        <begin position="28"/>
        <end position="123"/>
    </location>
</feature>
<keyword evidence="1" id="KW-0812">Transmembrane</keyword>
<dbReference type="Proteomes" id="UP000316621">
    <property type="component" value="Chromosome 1"/>
</dbReference>
<dbReference type="AlphaFoldDB" id="A0A4Y7IK88"/>
<proteinExistence type="predicted"/>
<feature type="signal peptide" evidence="2">
    <location>
        <begin position="1"/>
        <end position="27"/>
    </location>
</feature>
<protein>
    <submittedName>
        <fullName evidence="3">Uncharacterized protein</fullName>
    </submittedName>
</protein>
<evidence type="ECO:0000313" key="3">
    <source>
        <dbReference type="EMBL" id="RZC48141.1"/>
    </source>
</evidence>
<dbReference type="Gramene" id="RZC48141">
    <property type="protein sequence ID" value="RZC48141"/>
    <property type="gene ID" value="C5167_041080"/>
</dbReference>
<dbReference type="OrthoDB" id="1885665at2759"/>
<keyword evidence="4" id="KW-1185">Reference proteome</keyword>
<feature type="transmembrane region" description="Helical" evidence="1">
    <location>
        <begin position="104"/>
        <end position="122"/>
    </location>
</feature>
<keyword evidence="1" id="KW-0472">Membrane</keyword>
<accession>A0A4Y7IK88</accession>
<name>A0A4Y7IK88_PAPSO</name>
<evidence type="ECO:0000256" key="1">
    <source>
        <dbReference type="SAM" id="Phobius"/>
    </source>
</evidence>
<evidence type="ECO:0000313" key="4">
    <source>
        <dbReference type="Proteomes" id="UP000316621"/>
    </source>
</evidence>
<evidence type="ECO:0000256" key="2">
    <source>
        <dbReference type="SAM" id="SignalP"/>
    </source>
</evidence>